<dbReference type="Gene3D" id="2.40.10.220">
    <property type="entry name" value="predicted glycosyltransferase like domains"/>
    <property type="match status" value="1"/>
</dbReference>
<dbReference type="Proteomes" id="UP000050482">
    <property type="component" value="Unassembled WGS sequence"/>
</dbReference>
<gene>
    <name evidence="3" type="ORF">AN477_12180</name>
</gene>
<dbReference type="EMBL" id="LJCO01000048">
    <property type="protein sequence ID" value="KPV43550.1"/>
    <property type="molecule type" value="Genomic_DNA"/>
</dbReference>
<dbReference type="PATRIC" id="fig|471514.4.peg.819"/>
<dbReference type="AlphaFoldDB" id="A0A0P9D1Y8"/>
<evidence type="ECO:0000259" key="2">
    <source>
        <dbReference type="Pfam" id="PF12945"/>
    </source>
</evidence>
<feature type="domain" description="Type III secretion system flagellar brake protein YcgR PilZN" evidence="2">
    <location>
        <begin position="6"/>
        <end position="76"/>
    </location>
</feature>
<name>A0A0P9D1Y8_9BACL</name>
<proteinExistence type="predicted"/>
<evidence type="ECO:0008006" key="5">
    <source>
        <dbReference type="Google" id="ProtNLM"/>
    </source>
</evidence>
<dbReference type="GO" id="GO:0035438">
    <property type="term" value="F:cyclic-di-GMP binding"/>
    <property type="evidence" value="ECO:0007669"/>
    <property type="project" value="InterPro"/>
</dbReference>
<comment type="caution">
    <text evidence="3">The sequence shown here is derived from an EMBL/GenBank/DDBJ whole genome shotgun (WGS) entry which is preliminary data.</text>
</comment>
<accession>A0A0P9D1Y8</accession>
<dbReference type="STRING" id="471514.AN477_12180"/>
<protein>
    <recommendedName>
        <fullName evidence="5">PilZ domain-containing protein</fullName>
    </recommendedName>
</protein>
<dbReference type="Pfam" id="PF07238">
    <property type="entry name" value="PilZ"/>
    <property type="match status" value="1"/>
</dbReference>
<reference evidence="3 4" key="1">
    <citation type="submission" date="2015-09" db="EMBL/GenBank/DDBJ databases">
        <title>Draft genome sequence of Alicyclobacillus ferrooxydans DSM 22381.</title>
        <authorList>
            <person name="Hemp J."/>
        </authorList>
    </citation>
    <scope>NUCLEOTIDE SEQUENCE [LARGE SCALE GENOMIC DNA]</scope>
    <source>
        <strain evidence="3 4">TC-34</strain>
    </source>
</reference>
<evidence type="ECO:0000313" key="4">
    <source>
        <dbReference type="Proteomes" id="UP000050482"/>
    </source>
</evidence>
<dbReference type="RefSeq" id="WP_054969425.1">
    <property type="nucleotide sequence ID" value="NZ_LJCO01000048.1"/>
</dbReference>
<dbReference type="InterPro" id="IPR009926">
    <property type="entry name" value="T3SS_YcgR_PilZN"/>
</dbReference>
<evidence type="ECO:0000313" key="3">
    <source>
        <dbReference type="EMBL" id="KPV43550.1"/>
    </source>
</evidence>
<organism evidence="3 4">
    <name type="scientific">Alicyclobacillus ferrooxydans</name>
    <dbReference type="NCBI Taxonomy" id="471514"/>
    <lineage>
        <taxon>Bacteria</taxon>
        <taxon>Bacillati</taxon>
        <taxon>Bacillota</taxon>
        <taxon>Bacilli</taxon>
        <taxon>Bacillales</taxon>
        <taxon>Alicyclobacillaceae</taxon>
        <taxon>Alicyclobacillus</taxon>
    </lineage>
</organism>
<keyword evidence="4" id="KW-1185">Reference proteome</keyword>
<dbReference type="Pfam" id="PF12945">
    <property type="entry name" value="PilZNR"/>
    <property type="match status" value="1"/>
</dbReference>
<dbReference type="InterPro" id="IPR009875">
    <property type="entry name" value="PilZ_domain"/>
</dbReference>
<feature type="domain" description="PilZ" evidence="1">
    <location>
        <begin position="98"/>
        <end position="205"/>
    </location>
</feature>
<dbReference type="SUPFAM" id="SSF141371">
    <property type="entry name" value="PilZ domain-like"/>
    <property type="match status" value="1"/>
</dbReference>
<evidence type="ECO:0000259" key="1">
    <source>
        <dbReference type="Pfam" id="PF07238"/>
    </source>
</evidence>
<sequence>MQLPLIGQPLRIRMHRNDESYFRTRLLDVHANGLVIDVPILQQPITGLTPGHNFWVEFHGTGGLCRFPSTLLAVNQSNGTSVSWVIKRPEETQLERDQRREFVRVETDLPVRIEFTHNGVVHTLDVRSRDLSGGGISLSLPKHSPLQIGYSLICRFILPRDQFPVETQGVLLRLEEREDNASLIGSIHFENIQPAIQKKIIQYTFWRQRFLLEVMKGKRS</sequence>